<comment type="caution">
    <text evidence="1">The sequence shown here is derived from an EMBL/GenBank/DDBJ whole genome shotgun (WGS) entry which is preliminary data.</text>
</comment>
<proteinExistence type="predicted"/>
<reference evidence="1 2" key="1">
    <citation type="submission" date="2019-03" db="EMBL/GenBank/DDBJ databases">
        <title>Genomic analyses of the natural microbiome of Caenorhabditis elegans.</title>
        <authorList>
            <person name="Samuel B."/>
        </authorList>
    </citation>
    <scope>NUCLEOTIDE SEQUENCE [LARGE SCALE GENOMIC DNA]</scope>
    <source>
        <strain evidence="1 2">JUb65</strain>
    </source>
</reference>
<evidence type="ECO:0000313" key="2">
    <source>
        <dbReference type="Proteomes" id="UP000295764"/>
    </source>
</evidence>
<name>A0A4R6DG79_9MICO</name>
<dbReference type="STRING" id="2035.RU06_14925"/>
<organism evidence="1 2">
    <name type="scientific">Curtobacterium flaccumfaciens</name>
    <dbReference type="NCBI Taxonomy" id="2035"/>
    <lineage>
        <taxon>Bacteria</taxon>
        <taxon>Bacillati</taxon>
        <taxon>Actinomycetota</taxon>
        <taxon>Actinomycetes</taxon>
        <taxon>Micrococcales</taxon>
        <taxon>Microbacteriaceae</taxon>
        <taxon>Curtobacterium</taxon>
    </lineage>
</organism>
<dbReference type="PANTHER" id="PTHR10000">
    <property type="entry name" value="PHOSPHOSERINE PHOSPHATASE"/>
    <property type="match status" value="1"/>
</dbReference>
<evidence type="ECO:0000313" key="1">
    <source>
        <dbReference type="EMBL" id="TDN43641.1"/>
    </source>
</evidence>
<sequence>MSTQGRFVDGGSDSGGSVRTKRWLVALDIDGTTMREDGVVTETVIDALRDAEAAGHEVMLSTGRSEGMTVPLLETLRIRPKYLVCANGALTLARRSDGSYERVHVERFDPSEVLRTVHGALEHAAFGVEDEAGHFLLSGNFPDDAMTVTGEHVPFERLLGVEATRVVVISPGHDTEDFLQIVEQMGLHKVSYSVGWTSWLDIAPEGVTKATAMERVREWLDIPRSRVFAAGDGRNDIDMLRWASTSGRGVVMGQAPEDVIDAGNELTGGVTDDGLAAALESLPR</sequence>
<dbReference type="InterPro" id="IPR023214">
    <property type="entry name" value="HAD_sf"/>
</dbReference>
<dbReference type="SUPFAM" id="SSF56784">
    <property type="entry name" value="HAD-like"/>
    <property type="match status" value="1"/>
</dbReference>
<dbReference type="GO" id="GO:0016791">
    <property type="term" value="F:phosphatase activity"/>
    <property type="evidence" value="ECO:0007669"/>
    <property type="project" value="TreeGrafter"/>
</dbReference>
<dbReference type="GO" id="GO:0005829">
    <property type="term" value="C:cytosol"/>
    <property type="evidence" value="ECO:0007669"/>
    <property type="project" value="TreeGrafter"/>
</dbReference>
<dbReference type="PANTHER" id="PTHR10000:SF8">
    <property type="entry name" value="HAD SUPERFAMILY HYDROLASE-LIKE, TYPE 3"/>
    <property type="match status" value="1"/>
</dbReference>
<dbReference type="EMBL" id="SNVW01000007">
    <property type="protein sequence ID" value="TDN43641.1"/>
    <property type="molecule type" value="Genomic_DNA"/>
</dbReference>
<protein>
    <submittedName>
        <fullName evidence="1">Cof subfamily protein (Haloacid dehalogenase superfamily)</fullName>
    </submittedName>
</protein>
<dbReference type="Gene3D" id="3.40.50.1000">
    <property type="entry name" value="HAD superfamily/HAD-like"/>
    <property type="match status" value="1"/>
</dbReference>
<dbReference type="Proteomes" id="UP000295764">
    <property type="component" value="Unassembled WGS sequence"/>
</dbReference>
<dbReference type="AlphaFoldDB" id="A0A4R6DG79"/>
<dbReference type="Pfam" id="PF08282">
    <property type="entry name" value="Hydrolase_3"/>
    <property type="match status" value="1"/>
</dbReference>
<accession>A0A4R6DG79</accession>
<dbReference type="OrthoDB" id="3180855at2"/>
<dbReference type="InterPro" id="IPR036412">
    <property type="entry name" value="HAD-like_sf"/>
</dbReference>
<gene>
    <name evidence="1" type="ORF">EDF64_10769</name>
</gene>
<dbReference type="GO" id="GO:0000287">
    <property type="term" value="F:magnesium ion binding"/>
    <property type="evidence" value="ECO:0007669"/>
    <property type="project" value="TreeGrafter"/>
</dbReference>
<dbReference type="Gene3D" id="3.30.1240.10">
    <property type="match status" value="1"/>
</dbReference>
<dbReference type="RefSeq" id="WP_133520081.1">
    <property type="nucleotide sequence ID" value="NZ_SNVW01000007.1"/>
</dbReference>